<dbReference type="Proteomes" id="UP001596201">
    <property type="component" value="Unassembled WGS sequence"/>
</dbReference>
<dbReference type="InterPro" id="IPR000683">
    <property type="entry name" value="Gfo/Idh/MocA-like_OxRdtase_N"/>
</dbReference>
<dbReference type="Pfam" id="PF01408">
    <property type="entry name" value="GFO_IDH_MocA"/>
    <property type="match status" value="1"/>
</dbReference>
<evidence type="ECO:0000313" key="4">
    <source>
        <dbReference type="EMBL" id="MFC5368223.1"/>
    </source>
</evidence>
<dbReference type="PANTHER" id="PTHR43377">
    <property type="entry name" value="BILIVERDIN REDUCTASE A"/>
    <property type="match status" value="1"/>
</dbReference>
<name>A0ABD5REH0_9EURY</name>
<gene>
    <name evidence="4" type="ORF">ACFPJ5_14935</name>
</gene>
<sequence length="374" mass="40341">MIYAVVGVGDWGLNHVRIGAELREAGVVDRLLCCDTDPERAAAVAEQFDADAVTDPEHLPSLDVDAATIATPTASHAAVARPLLDAGVDLLIEKPLAPDAETAWDLVARAERADCTLAVGHVFRFHPALVDLRRRVRAGDLGDLKYLSTQRFAFRVPRETTGALFSLAVHDVDAYAYLLGRDPESICCRQDAIVRPDVDETASLTLGYGGTTGRIDVSWQVPVFGKTRQLAVVGTEGAAFVDYTETNRLELYDTRIVEDAESAGLRAVGGGPTVIRPPDAEPLRAEVEEFLAVARGESDDLRNPGTVGARAVELLELAGRSSDERRVVTEIPPAPGRWEANGHDPSRVDSVGADGDSTRTGRDRERRRFSGQAE</sequence>
<reference evidence="4 5" key="1">
    <citation type="journal article" date="2019" name="Int. J. Syst. Evol. Microbiol.">
        <title>The Global Catalogue of Microorganisms (GCM) 10K type strain sequencing project: providing services to taxonomists for standard genome sequencing and annotation.</title>
        <authorList>
            <consortium name="The Broad Institute Genomics Platform"/>
            <consortium name="The Broad Institute Genome Sequencing Center for Infectious Disease"/>
            <person name="Wu L."/>
            <person name="Ma J."/>
        </authorList>
    </citation>
    <scope>NUCLEOTIDE SEQUENCE [LARGE SCALE GENOMIC DNA]</scope>
    <source>
        <strain evidence="4 5">CGMCC 1.12237</strain>
    </source>
</reference>
<dbReference type="SUPFAM" id="SSF55347">
    <property type="entry name" value="Glyceraldehyde-3-phosphate dehydrogenase-like, C-terminal domain"/>
    <property type="match status" value="1"/>
</dbReference>
<dbReference type="EMBL" id="JBHSKX010000002">
    <property type="protein sequence ID" value="MFC5368223.1"/>
    <property type="molecule type" value="Genomic_DNA"/>
</dbReference>
<accession>A0ABD5REH0</accession>
<keyword evidence="5" id="KW-1185">Reference proteome</keyword>
<dbReference type="InterPro" id="IPR051450">
    <property type="entry name" value="Gfo/Idh/MocA_Oxidoreductases"/>
</dbReference>
<evidence type="ECO:0000259" key="3">
    <source>
        <dbReference type="Pfam" id="PF22725"/>
    </source>
</evidence>
<feature type="domain" description="GFO/IDH/MocA-like oxidoreductase" evidence="3">
    <location>
        <begin position="131"/>
        <end position="238"/>
    </location>
</feature>
<proteinExistence type="predicted"/>
<protein>
    <submittedName>
        <fullName evidence="4">Gfo/Idh/MocA family protein</fullName>
    </submittedName>
</protein>
<dbReference type="Gene3D" id="3.40.50.720">
    <property type="entry name" value="NAD(P)-binding Rossmann-like Domain"/>
    <property type="match status" value="1"/>
</dbReference>
<comment type="caution">
    <text evidence="4">The sequence shown here is derived from an EMBL/GenBank/DDBJ whole genome shotgun (WGS) entry which is preliminary data.</text>
</comment>
<dbReference type="Pfam" id="PF22725">
    <property type="entry name" value="GFO_IDH_MocA_C3"/>
    <property type="match status" value="1"/>
</dbReference>
<dbReference type="AlphaFoldDB" id="A0ABD5REH0"/>
<feature type="domain" description="Gfo/Idh/MocA-like oxidoreductase N-terminal" evidence="2">
    <location>
        <begin position="3"/>
        <end position="121"/>
    </location>
</feature>
<feature type="compositionally biased region" description="Basic and acidic residues" evidence="1">
    <location>
        <begin position="356"/>
        <end position="368"/>
    </location>
</feature>
<dbReference type="InterPro" id="IPR036291">
    <property type="entry name" value="NAD(P)-bd_dom_sf"/>
</dbReference>
<evidence type="ECO:0000256" key="1">
    <source>
        <dbReference type="SAM" id="MobiDB-lite"/>
    </source>
</evidence>
<evidence type="ECO:0000313" key="5">
    <source>
        <dbReference type="Proteomes" id="UP001596201"/>
    </source>
</evidence>
<dbReference type="SUPFAM" id="SSF51735">
    <property type="entry name" value="NAD(P)-binding Rossmann-fold domains"/>
    <property type="match status" value="1"/>
</dbReference>
<dbReference type="InterPro" id="IPR055170">
    <property type="entry name" value="GFO_IDH_MocA-like_dom"/>
</dbReference>
<organism evidence="4 5">
    <name type="scientific">Salinirubrum litoreum</name>
    <dbReference type="NCBI Taxonomy" id="1126234"/>
    <lineage>
        <taxon>Archaea</taxon>
        <taxon>Methanobacteriati</taxon>
        <taxon>Methanobacteriota</taxon>
        <taxon>Stenosarchaea group</taxon>
        <taxon>Halobacteria</taxon>
        <taxon>Halobacteriales</taxon>
        <taxon>Haloferacaceae</taxon>
        <taxon>Salinirubrum</taxon>
    </lineage>
</organism>
<dbReference type="Gene3D" id="3.30.360.10">
    <property type="entry name" value="Dihydrodipicolinate Reductase, domain 2"/>
    <property type="match status" value="1"/>
</dbReference>
<feature type="region of interest" description="Disordered" evidence="1">
    <location>
        <begin position="322"/>
        <end position="374"/>
    </location>
</feature>
<dbReference type="PANTHER" id="PTHR43377:SF1">
    <property type="entry name" value="BILIVERDIN REDUCTASE A"/>
    <property type="match status" value="1"/>
</dbReference>
<evidence type="ECO:0000259" key="2">
    <source>
        <dbReference type="Pfam" id="PF01408"/>
    </source>
</evidence>
<dbReference type="RefSeq" id="WP_227230469.1">
    <property type="nucleotide sequence ID" value="NZ_JAJCVJ010000002.1"/>
</dbReference>